<dbReference type="InterPro" id="IPR027417">
    <property type="entry name" value="P-loop_NTPase"/>
</dbReference>
<comment type="caution">
    <text evidence="4">The sequence shown here is derived from an EMBL/GenBank/DDBJ whole genome shotgun (WGS) entry which is preliminary data.</text>
</comment>
<keyword evidence="4" id="KW-0067">ATP-binding</keyword>
<dbReference type="PROSITE" id="PS51194">
    <property type="entry name" value="HELICASE_CTER"/>
    <property type="match status" value="1"/>
</dbReference>
<feature type="domain" description="Helicase ATP-binding" evidence="2">
    <location>
        <begin position="1"/>
        <end position="55"/>
    </location>
</feature>
<dbReference type="EMBL" id="JACDQQ010002325">
    <property type="protein sequence ID" value="MBA0088075.1"/>
    <property type="molecule type" value="Genomic_DNA"/>
</dbReference>
<keyword evidence="1" id="KW-0378">Hydrolase</keyword>
<accession>A0A7V8NVM0</accession>
<organism evidence="4 5">
    <name type="scientific">Candidatus Acidiferrum panamense</name>
    <dbReference type="NCBI Taxonomy" id="2741543"/>
    <lineage>
        <taxon>Bacteria</taxon>
        <taxon>Pseudomonadati</taxon>
        <taxon>Acidobacteriota</taxon>
        <taxon>Terriglobia</taxon>
        <taxon>Candidatus Acidiferrales</taxon>
        <taxon>Candidatus Acidiferrum</taxon>
    </lineage>
</organism>
<dbReference type="InterPro" id="IPR000330">
    <property type="entry name" value="SNF2_N"/>
</dbReference>
<dbReference type="InterPro" id="IPR014001">
    <property type="entry name" value="Helicase_ATP-bd"/>
</dbReference>
<evidence type="ECO:0000259" key="2">
    <source>
        <dbReference type="PROSITE" id="PS51192"/>
    </source>
</evidence>
<dbReference type="AlphaFoldDB" id="A0A7V8NVM0"/>
<keyword evidence="5" id="KW-1185">Reference proteome</keyword>
<gene>
    <name evidence="4" type="ORF">HRJ53_24080</name>
</gene>
<dbReference type="InterPro" id="IPR001650">
    <property type="entry name" value="Helicase_C-like"/>
</dbReference>
<dbReference type="PANTHER" id="PTHR45766:SF6">
    <property type="entry name" value="SWI_SNF-RELATED MATRIX-ASSOCIATED ACTIN-DEPENDENT REGULATOR OF CHROMATIN SUBFAMILY A-LIKE PROTEIN 1"/>
    <property type="match status" value="1"/>
</dbReference>
<dbReference type="PANTHER" id="PTHR45766">
    <property type="entry name" value="DNA ANNEALING HELICASE AND ENDONUCLEASE ZRANB3 FAMILY MEMBER"/>
    <property type="match status" value="1"/>
</dbReference>
<dbReference type="Proteomes" id="UP000567293">
    <property type="component" value="Unassembled WGS sequence"/>
</dbReference>
<proteinExistence type="predicted"/>
<dbReference type="SUPFAM" id="SSF52540">
    <property type="entry name" value="P-loop containing nucleoside triphosphate hydrolases"/>
    <property type="match status" value="1"/>
</dbReference>
<dbReference type="GO" id="GO:0005524">
    <property type="term" value="F:ATP binding"/>
    <property type="evidence" value="ECO:0007669"/>
    <property type="project" value="InterPro"/>
</dbReference>
<keyword evidence="4" id="KW-0547">Nucleotide-binding</keyword>
<name>A0A7V8NVM0_9BACT</name>
<protein>
    <submittedName>
        <fullName evidence="4">DEAD/DEAH box helicase</fullName>
    </submittedName>
</protein>
<dbReference type="Pfam" id="PF00176">
    <property type="entry name" value="SNF2-rel_dom"/>
    <property type="match status" value="1"/>
</dbReference>
<evidence type="ECO:0000259" key="3">
    <source>
        <dbReference type="PROSITE" id="PS51194"/>
    </source>
</evidence>
<dbReference type="GO" id="GO:0006281">
    <property type="term" value="P:DNA repair"/>
    <property type="evidence" value="ECO:0007669"/>
    <property type="project" value="TreeGrafter"/>
</dbReference>
<evidence type="ECO:0000256" key="1">
    <source>
        <dbReference type="ARBA" id="ARBA00022801"/>
    </source>
</evidence>
<evidence type="ECO:0000313" key="5">
    <source>
        <dbReference type="Proteomes" id="UP000567293"/>
    </source>
</evidence>
<dbReference type="Gene3D" id="3.40.50.10810">
    <property type="entry name" value="Tandem AAA-ATPase domain"/>
    <property type="match status" value="1"/>
</dbReference>
<dbReference type="InterPro" id="IPR038718">
    <property type="entry name" value="SNF2-like_sf"/>
</dbReference>
<dbReference type="GO" id="GO:0031297">
    <property type="term" value="P:replication fork processing"/>
    <property type="evidence" value="ECO:0007669"/>
    <property type="project" value="TreeGrafter"/>
</dbReference>
<dbReference type="GO" id="GO:0016787">
    <property type="term" value="F:hydrolase activity"/>
    <property type="evidence" value="ECO:0007669"/>
    <property type="project" value="UniProtKB-KW"/>
</dbReference>
<keyword evidence="4" id="KW-0347">Helicase</keyword>
<dbReference type="PROSITE" id="PS51192">
    <property type="entry name" value="HELICASE_ATP_BIND_1"/>
    <property type="match status" value="1"/>
</dbReference>
<reference evidence="4" key="1">
    <citation type="submission" date="2020-06" db="EMBL/GenBank/DDBJ databases">
        <title>Legume-microbial interactions unlock mineral nutrients during tropical forest succession.</title>
        <authorList>
            <person name="Epihov D.Z."/>
        </authorList>
    </citation>
    <scope>NUCLEOTIDE SEQUENCE [LARGE SCALE GENOMIC DNA]</scope>
    <source>
        <strain evidence="4">Pan2503</strain>
    </source>
</reference>
<feature type="domain" description="Helicase C-terminal" evidence="3">
    <location>
        <begin position="182"/>
        <end position="334"/>
    </location>
</feature>
<evidence type="ECO:0000313" key="4">
    <source>
        <dbReference type="EMBL" id="MBA0088075.1"/>
    </source>
</evidence>
<dbReference type="GO" id="GO:0004386">
    <property type="term" value="F:helicase activity"/>
    <property type="evidence" value="ECO:0007669"/>
    <property type="project" value="UniProtKB-KW"/>
</dbReference>
<dbReference type="Gene3D" id="3.40.50.300">
    <property type="entry name" value="P-loop containing nucleotide triphosphate hydrolases"/>
    <property type="match status" value="1"/>
</dbReference>
<dbReference type="Pfam" id="PF00271">
    <property type="entry name" value="Helicase_C"/>
    <property type="match status" value="1"/>
</dbReference>
<sequence length="334" mass="38365">MIADEIHRIKAPAGKMSRYMGRLGKRTLRRLGLTGTPIPHSILDVWAQFRFLDPTIYDPTYTSFAQRYCIFGGFDRRVPVGWRDLDDFERRMATITFHAGKEALDLPPEMDEQLDCDLTENGARIYRQLEDDFMAWIGTTPDELLTVSNAMVLLMRLQQLTGGTLKDDLERERTVDTSKETLLEEWLLDLPQEEPAVVFCRFTADLEACARACQRAERPYSEMSGRSRAGGREWLTQPNGILLAQIQVASEGQDFTRARYAVFYSVGWSLKDYVQARARIHRPGQTLPVVYYHLVAPGPVDEIVLRALARRQEMAETVLKEMKEKYVQRNIQPV</sequence>